<keyword evidence="2" id="KW-1185">Reference proteome</keyword>
<proteinExistence type="predicted"/>
<dbReference type="Proteomes" id="UP000886653">
    <property type="component" value="Unassembled WGS sequence"/>
</dbReference>
<evidence type="ECO:0000313" key="1">
    <source>
        <dbReference type="EMBL" id="KAG0141253.1"/>
    </source>
</evidence>
<name>A0A9P6N8G5_9BASI</name>
<accession>A0A9P6N8G5</accession>
<dbReference type="OrthoDB" id="2499587at2759"/>
<sequence length="281" mass="30124">MIQRAAYVKHPFQKWSLVVARCHQSFATLGAVLSNRPRVSNSHCRSESHALVGGAPLLLPTHLASNHQHLLPAIRRLSQMASGLPPISSDELQSRQKTLHALESTHITLNLLPSGIAVPKALAEGIDHDAAEFLNKASGAAQHLAFSGLFSSILAGPANESDEYVDVPVYLGHLSSDVAVDTNWLKAQLAPESQLPIKVRRSSASVQVNSHELELFSSLDSSLKQDPTFKEVSELLAELAPGSIHIFELGDESTTGGKTACCLFGERAGHWVGLVGCRVAT</sequence>
<protein>
    <submittedName>
        <fullName evidence="1">Uncharacterized protein</fullName>
    </submittedName>
</protein>
<evidence type="ECO:0000313" key="2">
    <source>
        <dbReference type="Proteomes" id="UP000886653"/>
    </source>
</evidence>
<organism evidence="1 2">
    <name type="scientific">Cronartium quercuum f. sp. fusiforme G11</name>
    <dbReference type="NCBI Taxonomy" id="708437"/>
    <lineage>
        <taxon>Eukaryota</taxon>
        <taxon>Fungi</taxon>
        <taxon>Dikarya</taxon>
        <taxon>Basidiomycota</taxon>
        <taxon>Pucciniomycotina</taxon>
        <taxon>Pucciniomycetes</taxon>
        <taxon>Pucciniales</taxon>
        <taxon>Coleosporiaceae</taxon>
        <taxon>Cronartium</taxon>
    </lineage>
</organism>
<reference evidence="1" key="1">
    <citation type="submission" date="2013-11" db="EMBL/GenBank/DDBJ databases">
        <title>Genome sequence of the fusiform rust pathogen reveals effectors for host alternation and coevolution with pine.</title>
        <authorList>
            <consortium name="DOE Joint Genome Institute"/>
            <person name="Smith K."/>
            <person name="Pendleton A."/>
            <person name="Kubisiak T."/>
            <person name="Anderson C."/>
            <person name="Salamov A."/>
            <person name="Aerts A."/>
            <person name="Riley R."/>
            <person name="Clum A."/>
            <person name="Lindquist E."/>
            <person name="Ence D."/>
            <person name="Campbell M."/>
            <person name="Kronenberg Z."/>
            <person name="Feau N."/>
            <person name="Dhillon B."/>
            <person name="Hamelin R."/>
            <person name="Burleigh J."/>
            <person name="Smith J."/>
            <person name="Yandell M."/>
            <person name="Nelson C."/>
            <person name="Grigoriev I."/>
            <person name="Davis J."/>
        </authorList>
    </citation>
    <scope>NUCLEOTIDE SEQUENCE</scope>
    <source>
        <strain evidence="1">G11</strain>
    </source>
</reference>
<gene>
    <name evidence="1" type="ORF">CROQUDRAFT_664078</name>
</gene>
<dbReference type="AlphaFoldDB" id="A0A9P6N8G5"/>
<dbReference type="EMBL" id="MU167394">
    <property type="protein sequence ID" value="KAG0141253.1"/>
    <property type="molecule type" value="Genomic_DNA"/>
</dbReference>
<comment type="caution">
    <text evidence="1">The sequence shown here is derived from an EMBL/GenBank/DDBJ whole genome shotgun (WGS) entry which is preliminary data.</text>
</comment>